<evidence type="ECO:0000313" key="1">
    <source>
        <dbReference type="EMBL" id="KAK1851922.1"/>
    </source>
</evidence>
<protein>
    <submittedName>
        <fullName evidence="1">Uncharacterized protein</fullName>
    </submittedName>
</protein>
<evidence type="ECO:0000313" key="2">
    <source>
        <dbReference type="Proteomes" id="UP001243330"/>
    </source>
</evidence>
<comment type="caution">
    <text evidence="1">The sequence shown here is derived from an EMBL/GenBank/DDBJ whole genome shotgun (WGS) entry which is preliminary data.</text>
</comment>
<sequence>MKGPTPNSMIRPGTAKLSHWTVPRWLHLDRPANICHLVTNHTSPSPCFPESICPRYRTSPWPLPPKKRCFCFFVACHSYLLTFSSGLSHEMSGESTSPPTSLLLNKSSNPFRQVLHPASRTVFLRGVIGGGSGYSDPVGQLRPSSSLAPPPAELLPSTRLSATYEASS</sequence>
<keyword evidence="2" id="KW-1185">Reference proteome</keyword>
<gene>
    <name evidence="1" type="ORF">CCHR01_05436</name>
</gene>
<dbReference type="AlphaFoldDB" id="A0AAD9AQK1"/>
<proteinExistence type="predicted"/>
<accession>A0AAD9AQK1</accession>
<dbReference type="Proteomes" id="UP001243330">
    <property type="component" value="Unassembled WGS sequence"/>
</dbReference>
<dbReference type="EMBL" id="JAQOWY010000086">
    <property type="protein sequence ID" value="KAK1851922.1"/>
    <property type="molecule type" value="Genomic_DNA"/>
</dbReference>
<reference evidence="1" key="1">
    <citation type="submission" date="2023-01" db="EMBL/GenBank/DDBJ databases">
        <title>Colletotrichum chrysophilum M932 genome sequence.</title>
        <authorList>
            <person name="Baroncelli R."/>
        </authorList>
    </citation>
    <scope>NUCLEOTIDE SEQUENCE</scope>
    <source>
        <strain evidence="1">M932</strain>
    </source>
</reference>
<organism evidence="1 2">
    <name type="scientific">Colletotrichum chrysophilum</name>
    <dbReference type="NCBI Taxonomy" id="1836956"/>
    <lineage>
        <taxon>Eukaryota</taxon>
        <taxon>Fungi</taxon>
        <taxon>Dikarya</taxon>
        <taxon>Ascomycota</taxon>
        <taxon>Pezizomycotina</taxon>
        <taxon>Sordariomycetes</taxon>
        <taxon>Hypocreomycetidae</taxon>
        <taxon>Glomerellales</taxon>
        <taxon>Glomerellaceae</taxon>
        <taxon>Colletotrichum</taxon>
        <taxon>Colletotrichum gloeosporioides species complex</taxon>
    </lineage>
</organism>
<name>A0AAD9AQK1_9PEZI</name>